<sequence>MVATANQATDKHVQNYLRGLAEEVNGKYTDYSDDTVIVTIPLSDGRYQNIKGYITPRGGGVMLEFMSKVCKLEDYPDISLTELLEINHRLCYSKVLLKDGFVEVGSSTKYELCTYDQVRYMIFEVARVADELEHRFTGEDVY</sequence>
<dbReference type="RefSeq" id="WP_014798471.1">
    <property type="nucleotide sequence ID" value="NC_018018.1"/>
</dbReference>
<name>I4AM49_BERLS</name>
<keyword evidence="2" id="KW-1185">Reference proteome</keyword>
<dbReference type="AlphaFoldDB" id="I4AM49"/>
<dbReference type="Gene3D" id="3.30.1460.10">
    <property type="match status" value="1"/>
</dbReference>
<dbReference type="OrthoDB" id="982113at2"/>
<accession>I4AM49</accession>
<evidence type="ECO:0000313" key="1">
    <source>
        <dbReference type="EMBL" id="AFM05034.1"/>
    </source>
</evidence>
<proteinExistence type="predicted"/>
<dbReference type="Proteomes" id="UP000006054">
    <property type="component" value="Chromosome"/>
</dbReference>
<evidence type="ECO:0000313" key="2">
    <source>
        <dbReference type="Proteomes" id="UP000006054"/>
    </source>
</evidence>
<dbReference type="HOGENOM" id="CLU_1914575_0_0_10"/>
<gene>
    <name evidence="1" type="ordered locus">Fleli_2677</name>
</gene>
<protein>
    <submittedName>
        <fullName evidence="1">Uncharacterized protein</fullName>
    </submittedName>
</protein>
<dbReference type="KEGG" id="fli:Fleli_2677"/>
<reference evidence="2" key="1">
    <citation type="submission" date="2012-06" db="EMBL/GenBank/DDBJ databases">
        <title>The complete genome of Flexibacter litoralis DSM 6794.</title>
        <authorList>
            <person name="Lucas S."/>
            <person name="Copeland A."/>
            <person name="Lapidus A."/>
            <person name="Glavina del Rio T."/>
            <person name="Dalin E."/>
            <person name="Tice H."/>
            <person name="Bruce D."/>
            <person name="Goodwin L."/>
            <person name="Pitluck S."/>
            <person name="Peters L."/>
            <person name="Ovchinnikova G."/>
            <person name="Lu M."/>
            <person name="Kyrpides N."/>
            <person name="Mavromatis K."/>
            <person name="Ivanova N."/>
            <person name="Brettin T."/>
            <person name="Detter J.C."/>
            <person name="Han C."/>
            <person name="Larimer F."/>
            <person name="Land M."/>
            <person name="Hauser L."/>
            <person name="Markowitz V."/>
            <person name="Cheng J.-F."/>
            <person name="Hugenholtz P."/>
            <person name="Woyke T."/>
            <person name="Wu D."/>
            <person name="Spring S."/>
            <person name="Lang E."/>
            <person name="Kopitz M."/>
            <person name="Brambilla E."/>
            <person name="Klenk H.-P."/>
            <person name="Eisen J.A."/>
        </authorList>
    </citation>
    <scope>NUCLEOTIDE SEQUENCE [LARGE SCALE GENOMIC DNA]</scope>
    <source>
        <strain evidence="2">ATCC 23117 / DSM 6794 / NBRC 15988 / NCIMB 1366 / Sio-4</strain>
    </source>
</reference>
<dbReference type="eggNOG" id="ENOG50331F4">
    <property type="taxonomic scope" value="Bacteria"/>
</dbReference>
<organism evidence="1 2">
    <name type="scientific">Bernardetia litoralis (strain ATCC 23117 / DSM 6794 / NBRC 15988 / NCIMB 1366 / Fx l1 / Sio-4)</name>
    <name type="common">Flexibacter litoralis</name>
    <dbReference type="NCBI Taxonomy" id="880071"/>
    <lineage>
        <taxon>Bacteria</taxon>
        <taxon>Pseudomonadati</taxon>
        <taxon>Bacteroidota</taxon>
        <taxon>Cytophagia</taxon>
        <taxon>Cytophagales</taxon>
        <taxon>Bernardetiaceae</taxon>
        <taxon>Bernardetia</taxon>
    </lineage>
</organism>
<dbReference type="EMBL" id="CP003345">
    <property type="protein sequence ID" value="AFM05034.1"/>
    <property type="molecule type" value="Genomic_DNA"/>
</dbReference>